<sequence>MFKCGIAYPRCKWILPLLMLFAIIFDIIALSGRGWVETESSRELASLWEKCSGSSSNCISIMDYRRGWVETESGRERASIWEKCHGSGEDCNSIMNYAWGKATAALLIIGFILLIICFILSFVALCVPNMPLMRIIGAILILAVILQVIALIIYPVRFTNELATGNESYLYSWTYGFGWGSTIIMFGCAIFFCCLPNYEDELLENVKTKYFYTSA</sequence>
<dbReference type="Ensembl" id="ENSXETT00000078799">
    <property type="protein sequence ID" value="ENSXETP00000083358"/>
    <property type="gene ID" value="ENSXETG00000036155"/>
</dbReference>
<dbReference type="GeneTree" id="ENSGT00530000063484"/>
<organism evidence="9">
    <name type="scientific">Xenopus tropicalis</name>
    <name type="common">Western clawed frog</name>
    <name type="synonym">Silurana tropicalis</name>
    <dbReference type="NCBI Taxonomy" id="8364"/>
    <lineage>
        <taxon>Eukaryota</taxon>
        <taxon>Metazoa</taxon>
        <taxon>Chordata</taxon>
        <taxon>Craniata</taxon>
        <taxon>Vertebrata</taxon>
        <taxon>Euteleostomi</taxon>
        <taxon>Amphibia</taxon>
        <taxon>Batrachia</taxon>
        <taxon>Anura</taxon>
        <taxon>Pipoidea</taxon>
        <taxon>Pipidae</taxon>
        <taxon>Xenopodinae</taxon>
        <taxon>Xenopus</taxon>
        <taxon>Silurana</taxon>
    </lineage>
</organism>
<comment type="similarity">
    <text evidence="3">Belongs to the TMEM47 family.</text>
</comment>
<reference evidence="9" key="2">
    <citation type="submission" date="2020-05" db="UniProtKB">
        <authorList>
            <consortium name="Ensembl"/>
        </authorList>
    </citation>
    <scope>IDENTIFICATION</scope>
</reference>
<reference evidence="9" key="1">
    <citation type="journal article" date="2010" name="Science">
        <title>The genome of the Western clawed frog Xenopus tropicalis.</title>
        <authorList>
            <person name="Hellsten U."/>
            <person name="Harland R.M."/>
            <person name="Gilchrist M.J."/>
            <person name="Hendrix D."/>
            <person name="Jurka J."/>
            <person name="Kapitonov V."/>
            <person name="Ovcharenko I."/>
            <person name="Putnam N.H."/>
            <person name="Shu S."/>
            <person name="Taher L."/>
            <person name="Blitz I.L."/>
            <person name="Blumberg B."/>
            <person name="Dichmann D.S."/>
            <person name="Dubchak I."/>
            <person name="Amaya E."/>
            <person name="Detter J.C."/>
            <person name="Fletcher R."/>
            <person name="Gerhard D.S."/>
            <person name="Goodstein D."/>
            <person name="Graves T."/>
            <person name="Grigoriev I.V."/>
            <person name="Grimwood J."/>
            <person name="Kawashima T."/>
            <person name="Lindquist E."/>
            <person name="Lucas S.M."/>
            <person name="Mead P.E."/>
            <person name="Mitros T."/>
            <person name="Ogino H."/>
            <person name="Ohta Y."/>
            <person name="Poliakov A.V."/>
            <person name="Pollet N."/>
            <person name="Robert J."/>
            <person name="Salamov A."/>
            <person name="Sater A.K."/>
            <person name="Schmutz J."/>
            <person name="Terry A."/>
            <person name="Vize P.D."/>
            <person name="Warren W.C."/>
            <person name="Wells D."/>
            <person name="Wills A."/>
            <person name="Wilson R.K."/>
            <person name="Zimmerman L.B."/>
            <person name="Zorn A.M."/>
            <person name="Grainger R."/>
            <person name="Grammer T."/>
            <person name="Khokha M.K."/>
            <person name="Richardson P.M."/>
            <person name="Rokhsar D.S."/>
        </authorList>
    </citation>
    <scope>NUCLEOTIDE SEQUENCE [LARGE SCALE GENOMIC DNA]</scope>
    <source>
        <strain evidence="9">Nigerian</strain>
    </source>
</reference>
<feature type="transmembrane region" description="Helical" evidence="8">
    <location>
        <begin position="104"/>
        <end position="128"/>
    </location>
</feature>
<protein>
    <submittedName>
        <fullName evidence="9">PERP, TP53 apoptosis effector</fullName>
    </submittedName>
</protein>
<dbReference type="InParanoid" id="A0A6I8RME8"/>
<dbReference type="Bgee" id="ENSXETG00000036155">
    <property type="expression patterns" value="Expressed in skin of body and 19 other cell types or tissues"/>
</dbReference>
<dbReference type="Pfam" id="PF00822">
    <property type="entry name" value="PMP22_Claudin"/>
    <property type="match status" value="1"/>
</dbReference>
<dbReference type="InterPro" id="IPR015664">
    <property type="entry name" value="P53_induced"/>
</dbReference>
<name>A0A6I8RME8_XENTR</name>
<dbReference type="Gene3D" id="1.20.140.150">
    <property type="match status" value="1"/>
</dbReference>
<keyword evidence="7 8" id="KW-0472">Membrane</keyword>
<feature type="transmembrane region" description="Helical" evidence="8">
    <location>
        <begin position="135"/>
        <end position="156"/>
    </location>
</feature>
<dbReference type="GO" id="GO:0016020">
    <property type="term" value="C:membrane"/>
    <property type="evidence" value="ECO:0007669"/>
    <property type="project" value="UniProtKB-SubCell"/>
</dbReference>
<evidence type="ECO:0000256" key="5">
    <source>
        <dbReference type="ARBA" id="ARBA00022949"/>
    </source>
</evidence>
<dbReference type="PANTHER" id="PTHR14399:SF4">
    <property type="entry name" value="P53 APOPTOSIS EFFECTOR RELATED TO PMP-22"/>
    <property type="match status" value="1"/>
</dbReference>
<dbReference type="GO" id="GO:0070161">
    <property type="term" value="C:anchoring junction"/>
    <property type="evidence" value="ECO:0007669"/>
    <property type="project" value="UniProtKB-SubCell"/>
</dbReference>
<evidence type="ECO:0000256" key="8">
    <source>
        <dbReference type="SAM" id="Phobius"/>
    </source>
</evidence>
<feature type="transmembrane region" description="Helical" evidence="8">
    <location>
        <begin position="176"/>
        <end position="198"/>
    </location>
</feature>
<proteinExistence type="inferred from homology"/>
<gene>
    <name evidence="9" type="primary">perp</name>
</gene>
<keyword evidence="4 8" id="KW-0812">Transmembrane</keyword>
<dbReference type="PANTHER" id="PTHR14399">
    <property type="entry name" value="P53-INDUCED PROTEIN RELATED"/>
    <property type="match status" value="1"/>
</dbReference>
<dbReference type="AlphaFoldDB" id="A0A6I8RME8"/>
<comment type="subcellular location">
    <subcellularLocation>
        <location evidence="2">Cell junction</location>
    </subcellularLocation>
    <subcellularLocation>
        <location evidence="1">Membrane</location>
        <topology evidence="1">Multi-pass membrane protein</topology>
    </subcellularLocation>
</comment>
<evidence type="ECO:0000256" key="7">
    <source>
        <dbReference type="ARBA" id="ARBA00023136"/>
    </source>
</evidence>
<dbReference type="FunCoup" id="A0A6I8RME8">
    <property type="interactions" value="422"/>
</dbReference>
<dbReference type="InterPro" id="IPR004031">
    <property type="entry name" value="PMP22/EMP/MP20/Claudin"/>
</dbReference>
<evidence type="ECO:0000256" key="2">
    <source>
        <dbReference type="ARBA" id="ARBA00004282"/>
    </source>
</evidence>
<keyword evidence="6 8" id="KW-1133">Transmembrane helix</keyword>
<keyword evidence="5" id="KW-0965">Cell junction</keyword>
<evidence type="ECO:0000256" key="6">
    <source>
        <dbReference type="ARBA" id="ARBA00022989"/>
    </source>
</evidence>
<evidence type="ECO:0000256" key="1">
    <source>
        <dbReference type="ARBA" id="ARBA00004141"/>
    </source>
</evidence>
<evidence type="ECO:0000256" key="4">
    <source>
        <dbReference type="ARBA" id="ARBA00022692"/>
    </source>
</evidence>
<evidence type="ECO:0000256" key="3">
    <source>
        <dbReference type="ARBA" id="ARBA00008691"/>
    </source>
</evidence>
<feature type="transmembrane region" description="Helical" evidence="8">
    <location>
        <begin position="12"/>
        <end position="32"/>
    </location>
</feature>
<accession>A0A6I8RME8</accession>
<evidence type="ECO:0000313" key="9">
    <source>
        <dbReference type="Ensembl" id="ENSXETP00000083358"/>
    </source>
</evidence>